<reference evidence="2 3" key="1">
    <citation type="submission" date="2018-05" db="EMBL/GenBank/DDBJ databases">
        <title>Leucothrix arctica sp. nov., isolated from Arctic seawater.</title>
        <authorList>
            <person name="Choi A."/>
            <person name="Baek K."/>
        </authorList>
    </citation>
    <scope>NUCLEOTIDE SEQUENCE [LARGE SCALE GENOMIC DNA]</scope>
    <source>
        <strain evidence="2 3">JCM 18388</strain>
    </source>
</reference>
<dbReference type="EMBL" id="QGKM01000083">
    <property type="protein sequence ID" value="PWQ92556.1"/>
    <property type="molecule type" value="Genomic_DNA"/>
</dbReference>
<keyword evidence="3" id="KW-1185">Reference proteome</keyword>
<dbReference type="Proteomes" id="UP000245539">
    <property type="component" value="Unassembled WGS sequence"/>
</dbReference>
<comment type="caution">
    <text evidence="2">The sequence shown here is derived from an EMBL/GenBank/DDBJ whole genome shotgun (WGS) entry which is preliminary data.</text>
</comment>
<name>A0A317C1N1_9GAMM</name>
<evidence type="ECO:0000256" key="1">
    <source>
        <dbReference type="SAM" id="SignalP"/>
    </source>
</evidence>
<proteinExistence type="predicted"/>
<dbReference type="InterPro" id="IPR015943">
    <property type="entry name" value="WD40/YVTN_repeat-like_dom_sf"/>
</dbReference>
<dbReference type="SUPFAM" id="SSF50969">
    <property type="entry name" value="YVTN repeat-like/Quinoprotein amine dehydrogenase"/>
    <property type="match status" value="1"/>
</dbReference>
<dbReference type="Gene3D" id="2.130.10.10">
    <property type="entry name" value="YVTN repeat-like/Quinoprotein amine dehydrogenase"/>
    <property type="match status" value="2"/>
</dbReference>
<dbReference type="InterPro" id="IPR011044">
    <property type="entry name" value="Quino_amine_DH_bsu"/>
</dbReference>
<dbReference type="Pfam" id="PF07433">
    <property type="entry name" value="DUF1513"/>
    <property type="match status" value="1"/>
</dbReference>
<sequence>MQRRDFLKFSASLLATGLSHQALANPADSFRVYSASDSGQRLNRLSIWESTSNTAQHYPIPFRAHDILPFADQQRVLAFGRRPEMQCVLVDTTGNADGRLIDAAEGRHFYGHGCFSADNSTLFTTENEYDEARGVIGIRDATSLEIIGEYDTYGVGPHDIHLMPDGKTLVVANGGIETHPDYGRRKLNIETMQPSLVYIDVASGKKLDEFRLSDHKLSIRHLVVSKRGDVGIATQYQGDTYREQPHTLVAWQPYGKALQEIAIPAPLTQSIRGYMADIAFDEQNQVLAVTAPRGNRLTLWDIEASKLIQEVELSEPSGVQYLAGKQQFIVSAAKGDLTAVHLQHGRVTTQTLFTDADTAWDNHLVIA</sequence>
<dbReference type="InterPro" id="IPR008311">
    <property type="entry name" value="UCP028101"/>
</dbReference>
<dbReference type="AlphaFoldDB" id="A0A317C1N1"/>
<dbReference type="PIRSF" id="PIRSF028101">
    <property type="entry name" value="UCP028101"/>
    <property type="match status" value="1"/>
</dbReference>
<feature type="signal peptide" evidence="1">
    <location>
        <begin position="1"/>
        <end position="24"/>
    </location>
</feature>
<keyword evidence="1" id="KW-0732">Signal</keyword>
<feature type="chain" id="PRO_5016247961" evidence="1">
    <location>
        <begin position="25"/>
        <end position="367"/>
    </location>
</feature>
<dbReference type="OrthoDB" id="5624218at2"/>
<protein>
    <submittedName>
        <fullName evidence="2">DUF1513 domain-containing protein</fullName>
    </submittedName>
</protein>
<gene>
    <name evidence="2" type="ORF">DKW60_20430</name>
</gene>
<dbReference type="RefSeq" id="WP_109839516.1">
    <property type="nucleotide sequence ID" value="NZ_QGKM01000083.1"/>
</dbReference>
<accession>A0A317C1N1</accession>
<evidence type="ECO:0000313" key="2">
    <source>
        <dbReference type="EMBL" id="PWQ92556.1"/>
    </source>
</evidence>
<evidence type="ECO:0000313" key="3">
    <source>
        <dbReference type="Proteomes" id="UP000245539"/>
    </source>
</evidence>
<organism evidence="2 3">
    <name type="scientific">Leucothrix pacifica</name>
    <dbReference type="NCBI Taxonomy" id="1247513"/>
    <lineage>
        <taxon>Bacteria</taxon>
        <taxon>Pseudomonadati</taxon>
        <taxon>Pseudomonadota</taxon>
        <taxon>Gammaproteobacteria</taxon>
        <taxon>Thiotrichales</taxon>
        <taxon>Thiotrichaceae</taxon>
        <taxon>Leucothrix</taxon>
    </lineage>
</organism>